<feature type="region of interest" description="Disordered" evidence="1">
    <location>
        <begin position="49"/>
        <end position="91"/>
    </location>
</feature>
<feature type="signal peptide" evidence="2">
    <location>
        <begin position="1"/>
        <end position="21"/>
    </location>
</feature>
<feature type="compositionally biased region" description="Low complexity" evidence="1">
    <location>
        <begin position="56"/>
        <end position="78"/>
    </location>
</feature>
<reference evidence="3 4" key="1">
    <citation type="submission" date="2016-11" db="EMBL/GenBank/DDBJ databases">
        <title>Study of marine rhodopsin-containing bacteria.</title>
        <authorList>
            <person name="Yoshizawa S."/>
            <person name="Kumagai Y."/>
            <person name="Kogure K."/>
        </authorList>
    </citation>
    <scope>NUCLEOTIDE SEQUENCE [LARGE SCALE GENOMIC DNA]</scope>
    <source>
        <strain evidence="3 4">SG-29</strain>
    </source>
</reference>
<comment type="caution">
    <text evidence="3">The sequence shown here is derived from an EMBL/GenBank/DDBJ whole genome shotgun (WGS) entry which is preliminary data.</text>
</comment>
<feature type="chain" id="PRO_5012559718" description="DUF3347 domain-containing protein" evidence="2">
    <location>
        <begin position="22"/>
        <end position="273"/>
    </location>
</feature>
<keyword evidence="4" id="KW-1185">Reference proteome</keyword>
<keyword evidence="2" id="KW-0732">Signal</keyword>
<dbReference type="AlphaFoldDB" id="A0A259TVZ2"/>
<dbReference type="InParanoid" id="A0A259TVZ2"/>
<name>A0A259TVZ2_9BACT</name>
<accession>A0A259TVZ2</accession>
<dbReference type="RefSeq" id="WP_094545642.1">
    <property type="nucleotide sequence ID" value="NZ_MQWB01000001.1"/>
</dbReference>
<sequence>MSRFLLALGVLAGCAAPPALLESAPPASPEAFVSLAPLARAPQPVLPAPLRRSASGAMPADHAAMGHAPADHAAAGHAPMPPEASGDTAAAPSALGDALDAYLAIQSALARGAFEGVADHALAFADAWSFAAEEAPEADPHFWHMRSAEVDAVETHAFVLADAEDLDAAREAFGALSAPFVALVEAHGAPAGYGLSRFSCGMRSDLPEGGVWLQRGTETQNPYFGSRMLACGTRGAAVPARADDMRMGPPEAAPASGAMPAPAMSHETMDHSG</sequence>
<dbReference type="OrthoDB" id="5513217at2"/>
<organism evidence="3 4">
    <name type="scientific">Rubricoccus marinus</name>
    <dbReference type="NCBI Taxonomy" id="716817"/>
    <lineage>
        <taxon>Bacteria</taxon>
        <taxon>Pseudomonadati</taxon>
        <taxon>Rhodothermota</taxon>
        <taxon>Rhodothermia</taxon>
        <taxon>Rhodothermales</taxon>
        <taxon>Rubricoccaceae</taxon>
        <taxon>Rubricoccus</taxon>
    </lineage>
</organism>
<evidence type="ECO:0000313" key="4">
    <source>
        <dbReference type="Proteomes" id="UP000216446"/>
    </source>
</evidence>
<dbReference type="Proteomes" id="UP000216446">
    <property type="component" value="Unassembled WGS sequence"/>
</dbReference>
<evidence type="ECO:0000256" key="1">
    <source>
        <dbReference type="SAM" id="MobiDB-lite"/>
    </source>
</evidence>
<proteinExistence type="predicted"/>
<feature type="region of interest" description="Disordered" evidence="1">
    <location>
        <begin position="246"/>
        <end position="273"/>
    </location>
</feature>
<evidence type="ECO:0000313" key="3">
    <source>
        <dbReference type="EMBL" id="OZC01935.1"/>
    </source>
</evidence>
<gene>
    <name evidence="3" type="ORF">BSZ36_02400</name>
</gene>
<evidence type="ECO:0008006" key="5">
    <source>
        <dbReference type="Google" id="ProtNLM"/>
    </source>
</evidence>
<feature type="compositionally biased region" description="Low complexity" evidence="1">
    <location>
        <begin position="247"/>
        <end position="265"/>
    </location>
</feature>
<dbReference type="EMBL" id="MQWB01000001">
    <property type="protein sequence ID" value="OZC01935.1"/>
    <property type="molecule type" value="Genomic_DNA"/>
</dbReference>
<protein>
    <recommendedName>
        <fullName evidence="5">DUF3347 domain-containing protein</fullName>
    </recommendedName>
</protein>
<evidence type="ECO:0000256" key="2">
    <source>
        <dbReference type="SAM" id="SignalP"/>
    </source>
</evidence>